<organism evidence="1 2">
    <name type="scientific">Bondarzewia mesenterica</name>
    <dbReference type="NCBI Taxonomy" id="1095465"/>
    <lineage>
        <taxon>Eukaryota</taxon>
        <taxon>Fungi</taxon>
        <taxon>Dikarya</taxon>
        <taxon>Basidiomycota</taxon>
        <taxon>Agaricomycotina</taxon>
        <taxon>Agaricomycetes</taxon>
        <taxon>Russulales</taxon>
        <taxon>Bondarzewiaceae</taxon>
        <taxon>Bondarzewia</taxon>
    </lineage>
</organism>
<accession>A0A4S4L182</accession>
<dbReference type="EMBL" id="SGPL01001095">
    <property type="protein sequence ID" value="THH04837.1"/>
    <property type="molecule type" value="Genomic_DNA"/>
</dbReference>
<evidence type="ECO:0000313" key="1">
    <source>
        <dbReference type="EMBL" id="THH04837.1"/>
    </source>
</evidence>
<sequence length="495" mass="55768">MWSYISVVLSPPWAKLFVERSSPGPLTVNLSTRSSLPHDIVVSNIARIADLTISEDAQRPFAFQCLSVPAPVLNSFSINNYVSSGGQKLVLPNLIFDGDAPRLTDLRIGPDVLISSELLILRTLKSLEIRTIDISSLISILECCSQLEILTLRRLESTVQQAIRPRQFPIVSLPRLRSLFAQARDIDDAENLLHCIHDNALANLVVFIFSPRIIPHRIQALLRLLASHMRRQKKLTGPLRSLGVLLSSHRSSYSDAAIQYVQFAGWTDPGRDTLPVINPHDYLKLDLSARPHFFFSFGPEVKSTDHFSLACSLSKQFFLLDVQTLTIHIGIHDTALSDREPLHVPQSRWFEMFHSLVSTETLRLKYECFEPFPRPPIEIIRAATPTLGDNLHLVSADNDGLDASAPRYLFPHLKKLIIHTIKNIRLGARLLIDLQLLLETRRDAGTPIEELELEGFRAWSGITSSPLPNLTRLTWDGEVLSSMWDCEEGWLDLLN</sequence>
<keyword evidence="2" id="KW-1185">Reference proteome</keyword>
<evidence type="ECO:0008006" key="3">
    <source>
        <dbReference type="Google" id="ProtNLM"/>
    </source>
</evidence>
<protein>
    <recommendedName>
        <fullName evidence="3">F-box domain-containing protein</fullName>
    </recommendedName>
</protein>
<gene>
    <name evidence="1" type="ORF">EW146_g10070</name>
</gene>
<name>A0A4S4L182_9AGAM</name>
<comment type="caution">
    <text evidence="1">The sequence shown here is derived from an EMBL/GenBank/DDBJ whole genome shotgun (WGS) entry which is preliminary data.</text>
</comment>
<proteinExistence type="predicted"/>
<dbReference type="AlphaFoldDB" id="A0A4S4L182"/>
<reference evidence="1 2" key="1">
    <citation type="submission" date="2019-02" db="EMBL/GenBank/DDBJ databases">
        <title>Genome sequencing of the rare red list fungi Bondarzewia mesenterica.</title>
        <authorList>
            <person name="Buettner E."/>
            <person name="Kellner H."/>
        </authorList>
    </citation>
    <scope>NUCLEOTIDE SEQUENCE [LARGE SCALE GENOMIC DNA]</scope>
    <source>
        <strain evidence="1 2">DSM 108281</strain>
    </source>
</reference>
<dbReference type="Proteomes" id="UP000310158">
    <property type="component" value="Unassembled WGS sequence"/>
</dbReference>
<evidence type="ECO:0000313" key="2">
    <source>
        <dbReference type="Proteomes" id="UP000310158"/>
    </source>
</evidence>